<dbReference type="KEGG" id="glz:GLAREA_02950"/>
<feature type="compositionally biased region" description="Basic residues" evidence="1">
    <location>
        <begin position="128"/>
        <end position="139"/>
    </location>
</feature>
<gene>
    <name evidence="2" type="ORF">GLAREA_02950</name>
</gene>
<protein>
    <submittedName>
        <fullName evidence="2">Uncharacterized protein</fullName>
    </submittedName>
</protein>
<accession>S3D4N1</accession>
<evidence type="ECO:0000256" key="1">
    <source>
        <dbReference type="SAM" id="MobiDB-lite"/>
    </source>
</evidence>
<dbReference type="RefSeq" id="XP_008086226.1">
    <property type="nucleotide sequence ID" value="XM_008088035.1"/>
</dbReference>
<dbReference type="HOGENOM" id="CLU_1185110_0_0_1"/>
<dbReference type="GeneID" id="19462006"/>
<feature type="compositionally biased region" description="Low complexity" evidence="1">
    <location>
        <begin position="145"/>
        <end position="173"/>
    </location>
</feature>
<feature type="region of interest" description="Disordered" evidence="1">
    <location>
        <begin position="187"/>
        <end position="222"/>
    </location>
</feature>
<feature type="compositionally biased region" description="Basic and acidic residues" evidence="1">
    <location>
        <begin position="43"/>
        <end position="60"/>
    </location>
</feature>
<keyword evidence="3" id="KW-1185">Reference proteome</keyword>
<evidence type="ECO:0000313" key="2">
    <source>
        <dbReference type="EMBL" id="EPE27036.1"/>
    </source>
</evidence>
<organism evidence="2 3">
    <name type="scientific">Glarea lozoyensis (strain ATCC 20868 / MF5171)</name>
    <dbReference type="NCBI Taxonomy" id="1116229"/>
    <lineage>
        <taxon>Eukaryota</taxon>
        <taxon>Fungi</taxon>
        <taxon>Dikarya</taxon>
        <taxon>Ascomycota</taxon>
        <taxon>Pezizomycotina</taxon>
        <taxon>Leotiomycetes</taxon>
        <taxon>Helotiales</taxon>
        <taxon>Helotiaceae</taxon>
        <taxon>Glarea</taxon>
    </lineage>
</organism>
<sequence length="234" mass="26082">MPPTIFTRIKQSLSPRTSEFKAKDKASLDDFPVPPQTTRRRTNSLDRSRHRVEDVRHVGDRPSTSRATTKRDVRSFSRPRTAHSPSFKPDKMPEMPNPTKMFSPLHLQSQTPSPTHTPSLTPPPPPSTRHRSNPHHHRPPPIPIPSASLLHLPSSLSPRELSRKGSAAKPSAAAELSELAMMARLISGESASSKEDESKGGRGRLSPGVRMPGSPGFREEELREWERRGLDMLE</sequence>
<feature type="region of interest" description="Disordered" evidence="1">
    <location>
        <begin position="1"/>
        <end position="173"/>
    </location>
</feature>
<dbReference type="AlphaFoldDB" id="S3D4N1"/>
<feature type="compositionally biased region" description="Basic and acidic residues" evidence="1">
    <location>
        <begin position="18"/>
        <end position="28"/>
    </location>
</feature>
<dbReference type="EMBL" id="KE145370">
    <property type="protein sequence ID" value="EPE27036.1"/>
    <property type="molecule type" value="Genomic_DNA"/>
</dbReference>
<name>S3D4N1_GLAL2</name>
<dbReference type="Proteomes" id="UP000016922">
    <property type="component" value="Unassembled WGS sequence"/>
</dbReference>
<proteinExistence type="predicted"/>
<evidence type="ECO:0000313" key="3">
    <source>
        <dbReference type="Proteomes" id="UP000016922"/>
    </source>
</evidence>
<reference evidence="2 3" key="1">
    <citation type="journal article" date="2013" name="BMC Genomics">
        <title>Genomics-driven discovery of the pneumocandin biosynthetic gene cluster in the fungus Glarea lozoyensis.</title>
        <authorList>
            <person name="Chen L."/>
            <person name="Yue Q."/>
            <person name="Zhang X."/>
            <person name="Xiang M."/>
            <person name="Wang C."/>
            <person name="Li S."/>
            <person name="Che Y."/>
            <person name="Ortiz-Lopez F.J."/>
            <person name="Bills G.F."/>
            <person name="Liu X."/>
            <person name="An Z."/>
        </authorList>
    </citation>
    <scope>NUCLEOTIDE SEQUENCE [LARGE SCALE GENOMIC DNA]</scope>
    <source>
        <strain evidence="3">ATCC 20868 / MF5171</strain>
    </source>
</reference>